<proteinExistence type="predicted"/>
<dbReference type="EMBL" id="CAJOBG010094696">
    <property type="protein sequence ID" value="CAF4678405.1"/>
    <property type="molecule type" value="Genomic_DNA"/>
</dbReference>
<feature type="non-terminal residue" evidence="2">
    <location>
        <position position="63"/>
    </location>
</feature>
<comment type="caution">
    <text evidence="2">The sequence shown here is derived from an EMBL/GenBank/DDBJ whole genome shotgun (WGS) entry which is preliminary data.</text>
</comment>
<feature type="non-terminal residue" evidence="2">
    <location>
        <position position="1"/>
    </location>
</feature>
<dbReference type="AlphaFoldDB" id="A0A821HN19"/>
<evidence type="ECO:0000313" key="1">
    <source>
        <dbReference type="EMBL" id="CAF4678405.1"/>
    </source>
</evidence>
<evidence type="ECO:0000313" key="2">
    <source>
        <dbReference type="EMBL" id="CAF4683743.1"/>
    </source>
</evidence>
<keyword evidence="3" id="KW-1185">Reference proteome</keyword>
<dbReference type="Proteomes" id="UP000663866">
    <property type="component" value="Unassembled WGS sequence"/>
</dbReference>
<dbReference type="EMBL" id="CAJOBG010095994">
    <property type="protein sequence ID" value="CAF4683743.1"/>
    <property type="molecule type" value="Genomic_DNA"/>
</dbReference>
<evidence type="ECO:0000313" key="3">
    <source>
        <dbReference type="Proteomes" id="UP000663866"/>
    </source>
</evidence>
<organism evidence="2 3">
    <name type="scientific">Rotaria magnacalcarata</name>
    <dbReference type="NCBI Taxonomy" id="392030"/>
    <lineage>
        <taxon>Eukaryota</taxon>
        <taxon>Metazoa</taxon>
        <taxon>Spiralia</taxon>
        <taxon>Gnathifera</taxon>
        <taxon>Rotifera</taxon>
        <taxon>Eurotatoria</taxon>
        <taxon>Bdelloidea</taxon>
        <taxon>Philodinida</taxon>
        <taxon>Philodinidae</taxon>
        <taxon>Rotaria</taxon>
    </lineage>
</organism>
<reference evidence="2" key="1">
    <citation type="submission" date="2021-02" db="EMBL/GenBank/DDBJ databases">
        <authorList>
            <person name="Nowell W R."/>
        </authorList>
    </citation>
    <scope>NUCLEOTIDE SEQUENCE</scope>
</reference>
<protein>
    <submittedName>
        <fullName evidence="2">Uncharacterized protein</fullName>
    </submittedName>
</protein>
<gene>
    <name evidence="1" type="ORF">OVN521_LOCUS47637</name>
    <name evidence="2" type="ORF">OVN521_LOCUS47824</name>
</gene>
<sequence length="63" mass="7020">SICITISVCSVRIVGDCDLVQEFLSADVYERDSVSIDVEIKIMLPDRSVTILKVKRFSTADKV</sequence>
<accession>A0A821HN19</accession>
<name>A0A821HN19_9BILA</name>